<dbReference type="PANTHER" id="PTHR43666:SF1">
    <property type="entry name" value="CONSERVED PROTEIN"/>
    <property type="match status" value="1"/>
</dbReference>
<dbReference type="GO" id="GO:0006508">
    <property type="term" value="P:proteolysis"/>
    <property type="evidence" value="ECO:0007669"/>
    <property type="project" value="InterPro"/>
</dbReference>
<dbReference type="Proteomes" id="UP000197535">
    <property type="component" value="Unassembled WGS sequence"/>
</dbReference>
<dbReference type="GO" id="GO:0008237">
    <property type="term" value="F:metallopeptidase activity"/>
    <property type="evidence" value="ECO:0007669"/>
    <property type="project" value="InterPro"/>
</dbReference>
<accession>A0A254TBY4</accession>
<dbReference type="InterPro" id="IPR036059">
    <property type="entry name" value="TldD/PmbA_sf"/>
</dbReference>
<dbReference type="AlphaFoldDB" id="A0A254TBY4"/>
<dbReference type="EMBL" id="LSTO01000001">
    <property type="protein sequence ID" value="OWW19677.1"/>
    <property type="molecule type" value="Genomic_DNA"/>
</dbReference>
<evidence type="ECO:0000259" key="1">
    <source>
        <dbReference type="Pfam" id="PF19289"/>
    </source>
</evidence>
<dbReference type="SUPFAM" id="SSF111283">
    <property type="entry name" value="Putative modulator of DNA gyrase, PmbA/TldD"/>
    <property type="match status" value="1"/>
</dbReference>
<reference evidence="2 3" key="1">
    <citation type="submission" date="2016-02" db="EMBL/GenBank/DDBJ databases">
        <authorList>
            <person name="Wen L."/>
            <person name="He K."/>
            <person name="Yang H."/>
        </authorList>
    </citation>
    <scope>NUCLEOTIDE SEQUENCE [LARGE SCALE GENOMIC DNA]</scope>
    <source>
        <strain evidence="2 3">TSA40</strain>
    </source>
</reference>
<name>A0A254TBY4_9BURK</name>
<keyword evidence="3" id="KW-1185">Reference proteome</keyword>
<feature type="domain" description="Metalloprotease TldD/E C-terminal" evidence="1">
    <location>
        <begin position="215"/>
        <end position="436"/>
    </location>
</feature>
<comment type="caution">
    <text evidence="2">The sequence shown here is derived from an EMBL/GenBank/DDBJ whole genome shotgun (WGS) entry which is preliminary data.</text>
</comment>
<dbReference type="PANTHER" id="PTHR43666">
    <property type="entry name" value="TLDD PROTEIN"/>
    <property type="match status" value="1"/>
</dbReference>
<gene>
    <name evidence="2" type="ORF">AYR66_09350</name>
</gene>
<dbReference type="InterPro" id="IPR045569">
    <property type="entry name" value="Metalloprtase-TldD/E_C"/>
</dbReference>
<evidence type="ECO:0000313" key="3">
    <source>
        <dbReference type="Proteomes" id="UP000197535"/>
    </source>
</evidence>
<dbReference type="RefSeq" id="WP_088706582.1">
    <property type="nucleotide sequence ID" value="NZ_LSTO01000001.1"/>
</dbReference>
<dbReference type="Pfam" id="PF19289">
    <property type="entry name" value="PmbA_TldD_3rd"/>
    <property type="match status" value="1"/>
</dbReference>
<sequence length="440" mass="48372">MRSYFLDLAARLDARLRDGEEYQCWLAAESSDFVRFNRSAIRQPGHVRQIYLTLTLLDGSRNASMTMALAGTIEADRFVLDRMIAALRSQLPDLPEDPYLLRATDVQSTEHILPSRLPETAAIVDEVLSAARGLDLVGILAAGPIYRGYANSWGQRNWHETASFNLDWSLYHQRDKAVKASYAGFDWDNGVFAERFAQAAGQLSLLQREPVSIPPGAYRAYMTPSALNEILGMLNWGGVSEKSLRTRQSPLCRMHDDGVRLHPAVTLSEHTAGGLAPAFQGDGFIKPGRVTLFDEGRLAGSLVSPRTAKEYGIAANGADADETMSSLELAAGSLPISRVLAELDTGVFISNLWYLNYSDRMSGRMTGMTRFATFWVEGGEIKAPLNVMRFDDSLFGVLGEKLLALTSEREMLIDTDTYGARSTGSALLPGALVKDFVFVL</sequence>
<proteinExistence type="predicted"/>
<dbReference type="OrthoDB" id="9763230at2"/>
<evidence type="ECO:0000313" key="2">
    <source>
        <dbReference type="EMBL" id="OWW19677.1"/>
    </source>
</evidence>
<protein>
    <submittedName>
        <fullName evidence="2">TldE/PmbA family protein</fullName>
    </submittedName>
</protein>
<organism evidence="2 3">
    <name type="scientific">Noviherbaspirillum denitrificans</name>
    <dbReference type="NCBI Taxonomy" id="1968433"/>
    <lineage>
        <taxon>Bacteria</taxon>
        <taxon>Pseudomonadati</taxon>
        <taxon>Pseudomonadota</taxon>
        <taxon>Betaproteobacteria</taxon>
        <taxon>Burkholderiales</taxon>
        <taxon>Oxalobacteraceae</taxon>
        <taxon>Noviherbaspirillum</taxon>
    </lineage>
</organism>